<evidence type="ECO:0000313" key="12">
    <source>
        <dbReference type="Proteomes" id="UP000767334"/>
    </source>
</evidence>
<evidence type="ECO:0000256" key="8">
    <source>
        <dbReference type="SAM" id="Phobius"/>
    </source>
</evidence>
<evidence type="ECO:0000256" key="3">
    <source>
        <dbReference type="ARBA" id="ARBA00012438"/>
    </source>
</evidence>
<comment type="caution">
    <text evidence="11">The sequence shown here is derived from an EMBL/GenBank/DDBJ whole genome shotgun (WGS) entry which is preliminary data.</text>
</comment>
<dbReference type="PROSITE" id="PS50109">
    <property type="entry name" value="HIS_KIN"/>
    <property type="match status" value="1"/>
</dbReference>
<keyword evidence="6 11" id="KW-0418">Kinase</keyword>
<evidence type="ECO:0000256" key="7">
    <source>
        <dbReference type="ARBA" id="ARBA00023012"/>
    </source>
</evidence>
<feature type="domain" description="Histidine kinase" evidence="9">
    <location>
        <begin position="251"/>
        <end position="464"/>
    </location>
</feature>
<evidence type="ECO:0000256" key="6">
    <source>
        <dbReference type="ARBA" id="ARBA00022777"/>
    </source>
</evidence>
<dbReference type="GO" id="GO:0016301">
    <property type="term" value="F:kinase activity"/>
    <property type="evidence" value="ECO:0007669"/>
    <property type="project" value="UniProtKB-KW"/>
</dbReference>
<dbReference type="PRINTS" id="PR00344">
    <property type="entry name" value="BCTRLSENSOR"/>
</dbReference>
<keyword evidence="12" id="KW-1185">Reference proteome</keyword>
<dbReference type="InterPro" id="IPR036097">
    <property type="entry name" value="HisK_dim/P_sf"/>
</dbReference>
<dbReference type="InterPro" id="IPR003594">
    <property type="entry name" value="HATPase_dom"/>
</dbReference>
<evidence type="ECO:0000256" key="5">
    <source>
        <dbReference type="ARBA" id="ARBA00022679"/>
    </source>
</evidence>
<keyword evidence="5" id="KW-0808">Transferase</keyword>
<reference evidence="11 12" key="1">
    <citation type="journal article" date="2021" name="Sci. Rep.">
        <title>The distribution of antibiotic resistance genes in chicken gut microbiota commensals.</title>
        <authorList>
            <person name="Juricova H."/>
            <person name="Matiasovicova J."/>
            <person name="Kubasova T."/>
            <person name="Cejkova D."/>
            <person name="Rychlik I."/>
        </authorList>
    </citation>
    <scope>NUCLEOTIDE SEQUENCE [LARGE SCALE GENOMIC DNA]</scope>
    <source>
        <strain evidence="11 12">An435</strain>
    </source>
</reference>
<dbReference type="Proteomes" id="UP000767334">
    <property type="component" value="Unassembled WGS sequence"/>
</dbReference>
<dbReference type="RefSeq" id="WP_204571930.1">
    <property type="nucleotide sequence ID" value="NZ_JACJLL010000016.1"/>
</dbReference>
<dbReference type="SUPFAM" id="SSF47384">
    <property type="entry name" value="Homodimeric domain of signal transducing histidine kinase"/>
    <property type="match status" value="1"/>
</dbReference>
<dbReference type="PANTHER" id="PTHR43547:SF2">
    <property type="entry name" value="HYBRID SIGNAL TRANSDUCTION HISTIDINE KINASE C"/>
    <property type="match status" value="1"/>
</dbReference>
<dbReference type="Pfam" id="PF00512">
    <property type="entry name" value="HisKA"/>
    <property type="match status" value="1"/>
</dbReference>
<dbReference type="InterPro" id="IPR003660">
    <property type="entry name" value="HAMP_dom"/>
</dbReference>
<dbReference type="InterPro" id="IPR004358">
    <property type="entry name" value="Sig_transdc_His_kin-like_C"/>
</dbReference>
<proteinExistence type="predicted"/>
<evidence type="ECO:0000256" key="4">
    <source>
        <dbReference type="ARBA" id="ARBA00022553"/>
    </source>
</evidence>
<keyword evidence="7" id="KW-0902">Two-component regulatory system</keyword>
<dbReference type="PROSITE" id="PS50885">
    <property type="entry name" value="HAMP"/>
    <property type="match status" value="1"/>
</dbReference>
<comment type="catalytic activity">
    <reaction evidence="1">
        <text>ATP + protein L-histidine = ADP + protein N-phospho-L-histidine.</text>
        <dbReference type="EC" id="2.7.13.3"/>
    </reaction>
</comment>
<accession>A0ABS2FEU4</accession>
<dbReference type="Gene3D" id="6.10.340.10">
    <property type="match status" value="1"/>
</dbReference>
<dbReference type="SMART" id="SM00387">
    <property type="entry name" value="HATPase_c"/>
    <property type="match status" value="1"/>
</dbReference>
<dbReference type="CDD" id="cd06225">
    <property type="entry name" value="HAMP"/>
    <property type="match status" value="1"/>
</dbReference>
<comment type="subcellular location">
    <subcellularLocation>
        <location evidence="2">Membrane</location>
    </subcellularLocation>
</comment>
<dbReference type="SMART" id="SM00388">
    <property type="entry name" value="HisKA"/>
    <property type="match status" value="1"/>
</dbReference>
<evidence type="ECO:0000256" key="1">
    <source>
        <dbReference type="ARBA" id="ARBA00000085"/>
    </source>
</evidence>
<evidence type="ECO:0000256" key="2">
    <source>
        <dbReference type="ARBA" id="ARBA00004370"/>
    </source>
</evidence>
<sequence length="467" mass="53124">MKSIRSKLLKNFLIVIISTVLILDVLTLLCLKGYYYKTTQNTLVNQLEAYINFYQKYFSNNKLIENIYENIDVFWNTNKEQVEILDPNGNLLMDSYGIRDSELLSTPDITKAKSGEVGVWTGNVRSYNEKIMIVSKAINSKIDPNETIGIVRIIFSLKEVHKIIDSFSKLFLVISIIVIVLGIIMSLIIAKDIVSPIKKITAVAKEMAKGNLNIRSDIADNIEIAQLSKTLNYMGCEVEKREKLKNEFISSVSHELRTPLTSIKGWAITLKYDCSDMDTVALGLDIIEKESDRLTDMVEELLDFSKLINGVISLNIKEHDVKEFIEYIANYMRPRAEREGKEFSITIDENVRKAYFDENKLKQVLSNIIDNAFKFTEENGKISLNTKVEEEYLVFRVNDNGSGINSEDLPRVKDKFYKGKNSKSKNGIGLSICDEIVTLHKGVLEIKSNENEGTEIIIKIPLKQGEI</sequence>
<dbReference type="EMBL" id="JACJLL010000016">
    <property type="protein sequence ID" value="MBM6818552.1"/>
    <property type="molecule type" value="Genomic_DNA"/>
</dbReference>
<dbReference type="SMART" id="SM00304">
    <property type="entry name" value="HAMP"/>
    <property type="match status" value="1"/>
</dbReference>
<gene>
    <name evidence="11" type="ORF">H6A19_04215</name>
</gene>
<dbReference type="InterPro" id="IPR003661">
    <property type="entry name" value="HisK_dim/P_dom"/>
</dbReference>
<evidence type="ECO:0000313" key="11">
    <source>
        <dbReference type="EMBL" id="MBM6818552.1"/>
    </source>
</evidence>
<dbReference type="Gene3D" id="3.30.565.10">
    <property type="entry name" value="Histidine kinase-like ATPase, C-terminal domain"/>
    <property type="match status" value="1"/>
</dbReference>
<dbReference type="InterPro" id="IPR036890">
    <property type="entry name" value="HATPase_C_sf"/>
</dbReference>
<dbReference type="SUPFAM" id="SSF55874">
    <property type="entry name" value="ATPase domain of HSP90 chaperone/DNA topoisomerase II/histidine kinase"/>
    <property type="match status" value="1"/>
</dbReference>
<keyword evidence="8" id="KW-1133">Transmembrane helix</keyword>
<dbReference type="CDD" id="cd00075">
    <property type="entry name" value="HATPase"/>
    <property type="match status" value="1"/>
</dbReference>
<dbReference type="SUPFAM" id="SSF158472">
    <property type="entry name" value="HAMP domain-like"/>
    <property type="match status" value="1"/>
</dbReference>
<keyword evidence="8" id="KW-0812">Transmembrane</keyword>
<dbReference type="EC" id="2.7.13.3" evidence="3"/>
<dbReference type="InterPro" id="IPR005467">
    <property type="entry name" value="His_kinase_dom"/>
</dbReference>
<dbReference type="Pfam" id="PF02518">
    <property type="entry name" value="HATPase_c"/>
    <property type="match status" value="1"/>
</dbReference>
<feature type="domain" description="HAMP" evidence="10">
    <location>
        <begin position="191"/>
        <end position="243"/>
    </location>
</feature>
<name>A0ABS2FEU4_9CLOT</name>
<dbReference type="Pfam" id="PF00672">
    <property type="entry name" value="HAMP"/>
    <property type="match status" value="1"/>
</dbReference>
<evidence type="ECO:0000259" key="9">
    <source>
        <dbReference type="PROSITE" id="PS50109"/>
    </source>
</evidence>
<feature type="transmembrane region" description="Helical" evidence="8">
    <location>
        <begin position="170"/>
        <end position="190"/>
    </location>
</feature>
<feature type="transmembrane region" description="Helical" evidence="8">
    <location>
        <begin position="12"/>
        <end position="36"/>
    </location>
</feature>
<keyword evidence="4" id="KW-0597">Phosphoprotein</keyword>
<organism evidence="11 12">
    <name type="scientific">Clostridium saudiense</name>
    <dbReference type="NCBI Taxonomy" id="1414720"/>
    <lineage>
        <taxon>Bacteria</taxon>
        <taxon>Bacillati</taxon>
        <taxon>Bacillota</taxon>
        <taxon>Clostridia</taxon>
        <taxon>Eubacteriales</taxon>
        <taxon>Clostridiaceae</taxon>
        <taxon>Clostridium</taxon>
    </lineage>
</organism>
<dbReference type="Gene3D" id="1.10.287.130">
    <property type="match status" value="1"/>
</dbReference>
<dbReference type="CDD" id="cd00082">
    <property type="entry name" value="HisKA"/>
    <property type="match status" value="1"/>
</dbReference>
<protein>
    <recommendedName>
        <fullName evidence="3">histidine kinase</fullName>
        <ecNumber evidence="3">2.7.13.3</ecNumber>
    </recommendedName>
</protein>
<keyword evidence="8" id="KW-0472">Membrane</keyword>
<evidence type="ECO:0000259" key="10">
    <source>
        <dbReference type="PROSITE" id="PS50885"/>
    </source>
</evidence>
<dbReference type="PANTHER" id="PTHR43547">
    <property type="entry name" value="TWO-COMPONENT HISTIDINE KINASE"/>
    <property type="match status" value="1"/>
</dbReference>